<evidence type="ECO:0000259" key="2">
    <source>
        <dbReference type="SMART" id="SM01347"/>
    </source>
</evidence>
<reference evidence="3 4" key="1">
    <citation type="journal article" date="2012" name="Genome Biol.">
        <title>Genome and low-iron response of an oceanic diatom adapted to chronic iron limitation.</title>
        <authorList>
            <person name="Lommer M."/>
            <person name="Specht M."/>
            <person name="Roy A.S."/>
            <person name="Kraemer L."/>
            <person name="Andreson R."/>
            <person name="Gutowska M.A."/>
            <person name="Wolf J."/>
            <person name="Bergner S.V."/>
            <person name="Schilhabel M.B."/>
            <person name="Klostermeier U.C."/>
            <person name="Beiko R.G."/>
            <person name="Rosenstiel P."/>
            <person name="Hippler M."/>
            <person name="Laroche J."/>
        </authorList>
    </citation>
    <scope>NUCLEOTIDE SEQUENCE [LARGE SCALE GENOMIC DNA]</scope>
    <source>
        <strain evidence="3 4">CCMP1005</strain>
    </source>
</reference>
<dbReference type="GO" id="GO:0000724">
    <property type="term" value="P:double-strand break repair via homologous recombination"/>
    <property type="evidence" value="ECO:0007669"/>
    <property type="project" value="TreeGrafter"/>
</dbReference>
<feature type="compositionally biased region" description="Polar residues" evidence="1">
    <location>
        <begin position="466"/>
        <end position="485"/>
    </location>
</feature>
<feature type="compositionally biased region" description="Polar residues" evidence="1">
    <location>
        <begin position="426"/>
        <end position="440"/>
    </location>
</feature>
<comment type="caution">
    <text evidence="3">The sequence shown here is derived from an EMBL/GenBank/DDBJ whole genome shotgun (WGS) entry which is preliminary data.</text>
</comment>
<dbReference type="InterPro" id="IPR038487">
    <property type="entry name" value="Mre11_capping_dom"/>
</dbReference>
<dbReference type="GO" id="GO:0007095">
    <property type="term" value="P:mitotic G2 DNA damage checkpoint signaling"/>
    <property type="evidence" value="ECO:0007669"/>
    <property type="project" value="TreeGrafter"/>
</dbReference>
<feature type="compositionally biased region" description="Basic residues" evidence="1">
    <location>
        <begin position="329"/>
        <end position="348"/>
    </location>
</feature>
<keyword evidence="4" id="KW-1185">Reference proteome</keyword>
<dbReference type="OrthoDB" id="30417at2759"/>
<sequence>MASYLVDQVESLILRAREEGERLQEDATASYDAVTNMEEEFDGDKRKRRYEIRDPDKVLVRLRVEHTGFSTLNNQRFGAQFVGQVANPSDILLFHKKRSAESAKSGGASKKKSAGLDMPEEHIDDTNIEDLVKDNLMNSSDKKPMMVLDEKKMTEALHDYVDKDEKDALDSTVKILLLKTQKVMSKKKKGHNDEEDQIDDENKLKVSPTTSSSSPSISLKFACVLMIIFSPQDMMEQRAEDKRAEFIEAMNAQAEKQDKKKKKRVSTTKVDDSVLDSDDEELEDSPPAKKKASRVATSKKTASKSAGRRKARQESDDDSMGYSEEEAPKKKRAAPARKKAATTKRKKRAADSDDDDDSVEFAGVSQPSTQRSSARARTSKKPKYTYDDVEEIDEDSDEETPKLKSRKKAAARSVASSARTSRAKVNDTQSTLTTSYTASTRKSKENNGRRGRAQSIDSDSDDEPATANSSNWGTASQSTKGRGRR</sequence>
<accession>K0RA76</accession>
<dbReference type="AlphaFoldDB" id="K0RA76"/>
<dbReference type="GO" id="GO:0035861">
    <property type="term" value="C:site of double-strand break"/>
    <property type="evidence" value="ECO:0007669"/>
    <property type="project" value="TreeGrafter"/>
</dbReference>
<feature type="compositionally biased region" description="Polar residues" evidence="1">
    <location>
        <begin position="295"/>
        <end position="304"/>
    </location>
</feature>
<evidence type="ECO:0000256" key="1">
    <source>
        <dbReference type="SAM" id="MobiDB-lite"/>
    </source>
</evidence>
<organism evidence="3 4">
    <name type="scientific">Thalassiosira oceanica</name>
    <name type="common">Marine diatom</name>
    <dbReference type="NCBI Taxonomy" id="159749"/>
    <lineage>
        <taxon>Eukaryota</taxon>
        <taxon>Sar</taxon>
        <taxon>Stramenopiles</taxon>
        <taxon>Ochrophyta</taxon>
        <taxon>Bacillariophyta</taxon>
        <taxon>Coscinodiscophyceae</taxon>
        <taxon>Thalassiosirophycidae</taxon>
        <taxon>Thalassiosirales</taxon>
        <taxon>Thalassiosiraceae</taxon>
        <taxon>Thalassiosira</taxon>
    </lineage>
</organism>
<dbReference type="GO" id="GO:0006303">
    <property type="term" value="P:double-strand break repair via nonhomologous end joining"/>
    <property type="evidence" value="ECO:0007669"/>
    <property type="project" value="TreeGrafter"/>
</dbReference>
<feature type="compositionally biased region" description="Acidic residues" evidence="1">
    <location>
        <begin position="387"/>
        <end position="398"/>
    </location>
</feature>
<evidence type="ECO:0000313" key="4">
    <source>
        <dbReference type="Proteomes" id="UP000266841"/>
    </source>
</evidence>
<feature type="compositionally biased region" description="Low complexity" evidence="1">
    <location>
        <begin position="365"/>
        <end position="376"/>
    </location>
</feature>
<dbReference type="Pfam" id="PF04152">
    <property type="entry name" value="Mre11_DNA_bind"/>
    <property type="match status" value="1"/>
</dbReference>
<feature type="compositionally biased region" description="Acidic residues" evidence="1">
    <location>
        <begin position="273"/>
        <end position="284"/>
    </location>
</feature>
<dbReference type="Proteomes" id="UP000266841">
    <property type="component" value="Unassembled WGS sequence"/>
</dbReference>
<dbReference type="GO" id="GO:0030145">
    <property type="term" value="F:manganese ion binding"/>
    <property type="evidence" value="ECO:0007669"/>
    <property type="project" value="InterPro"/>
</dbReference>
<feature type="domain" description="Mre11 DNA-binding" evidence="2">
    <location>
        <begin position="2"/>
        <end position="160"/>
    </location>
</feature>
<dbReference type="EMBL" id="AGNL01048149">
    <property type="protein sequence ID" value="EJK45911.1"/>
    <property type="molecule type" value="Genomic_DNA"/>
</dbReference>
<feature type="compositionally biased region" description="Acidic residues" evidence="1">
    <location>
        <begin position="315"/>
        <end position="325"/>
    </location>
</feature>
<dbReference type="GO" id="GO:0000723">
    <property type="term" value="P:telomere maintenance"/>
    <property type="evidence" value="ECO:0007669"/>
    <property type="project" value="TreeGrafter"/>
</dbReference>
<dbReference type="GO" id="GO:0042138">
    <property type="term" value="P:meiotic DNA double-strand break formation"/>
    <property type="evidence" value="ECO:0007669"/>
    <property type="project" value="TreeGrafter"/>
</dbReference>
<dbReference type="GO" id="GO:0000014">
    <property type="term" value="F:single-stranded DNA endodeoxyribonuclease activity"/>
    <property type="evidence" value="ECO:0007669"/>
    <property type="project" value="TreeGrafter"/>
</dbReference>
<feature type="region of interest" description="Disordered" evidence="1">
    <location>
        <begin position="253"/>
        <end position="485"/>
    </location>
</feature>
<dbReference type="InterPro" id="IPR007281">
    <property type="entry name" value="Mre11_DNA-bd"/>
</dbReference>
<proteinExistence type="predicted"/>
<dbReference type="PANTHER" id="PTHR10139">
    <property type="entry name" value="DOUBLE-STRAND BREAK REPAIR PROTEIN MRE11"/>
    <property type="match status" value="1"/>
</dbReference>
<feature type="compositionally biased region" description="Low complexity" evidence="1">
    <location>
        <begin position="411"/>
        <end position="420"/>
    </location>
</feature>
<dbReference type="GO" id="GO:0030870">
    <property type="term" value="C:Mre11 complex"/>
    <property type="evidence" value="ECO:0007669"/>
    <property type="project" value="TreeGrafter"/>
</dbReference>
<protein>
    <recommendedName>
        <fullName evidence="2">Mre11 DNA-binding domain-containing protein</fullName>
    </recommendedName>
</protein>
<dbReference type="eggNOG" id="KOG2310">
    <property type="taxonomic scope" value="Eukaryota"/>
</dbReference>
<gene>
    <name evidence="3" type="ORF">THAOC_35451</name>
</gene>
<evidence type="ECO:0000313" key="3">
    <source>
        <dbReference type="EMBL" id="EJK45911.1"/>
    </source>
</evidence>
<dbReference type="PANTHER" id="PTHR10139:SF1">
    <property type="entry name" value="DOUBLE-STRAND BREAK REPAIR PROTEIN MRE11"/>
    <property type="match status" value="1"/>
</dbReference>
<feature type="region of interest" description="Disordered" evidence="1">
    <location>
        <begin position="184"/>
        <end position="215"/>
    </location>
</feature>
<dbReference type="SMART" id="SM01347">
    <property type="entry name" value="Mre11_DNA_bind"/>
    <property type="match status" value="1"/>
</dbReference>
<dbReference type="GO" id="GO:0097552">
    <property type="term" value="P:mitochondrial double-strand break repair via homologous recombination"/>
    <property type="evidence" value="ECO:0007669"/>
    <property type="project" value="TreeGrafter"/>
</dbReference>
<name>K0RA76_THAOC</name>
<dbReference type="Gene3D" id="3.30.110.110">
    <property type="entry name" value="Mre11, capping domain"/>
    <property type="match status" value="1"/>
</dbReference>